<dbReference type="WBParaSite" id="BXY_1081200.1">
    <property type="protein sequence ID" value="BXY_1081200.1"/>
    <property type="gene ID" value="BXY_1081200"/>
</dbReference>
<sequence length="195" mass="22397">MRSSVPNPSVQYSPRSNVYPFNNMDMEMDFEIVDCDVIHDSYEEADTALDVTENFEKLSISSVWSEFSCPAKDKENDGEINQSRVSTNDSSSSCWLLLRFLEDLPLQEPPVFPQDVVTPSDPDFDDKNDLAVYCDDGSHNFPDLPSEEPMDFEPSWGCNPCGTELPEQSMWPDDFKKTVTFPFIFFQPKNRYNQQ</sequence>
<dbReference type="AlphaFoldDB" id="A0A1I7SCR0"/>
<reference evidence="2" key="1">
    <citation type="submission" date="2016-11" db="UniProtKB">
        <authorList>
            <consortium name="WormBaseParasite"/>
        </authorList>
    </citation>
    <scope>IDENTIFICATION</scope>
</reference>
<protein>
    <submittedName>
        <fullName evidence="2">Ovule protein</fullName>
    </submittedName>
</protein>
<evidence type="ECO:0000313" key="1">
    <source>
        <dbReference type="Proteomes" id="UP000095284"/>
    </source>
</evidence>
<evidence type="ECO:0000313" key="2">
    <source>
        <dbReference type="WBParaSite" id="BXY_1081200.1"/>
    </source>
</evidence>
<accession>A0A1I7SCR0</accession>
<organism evidence="1 2">
    <name type="scientific">Bursaphelenchus xylophilus</name>
    <name type="common">Pinewood nematode worm</name>
    <name type="synonym">Aphelenchoides xylophilus</name>
    <dbReference type="NCBI Taxonomy" id="6326"/>
    <lineage>
        <taxon>Eukaryota</taxon>
        <taxon>Metazoa</taxon>
        <taxon>Ecdysozoa</taxon>
        <taxon>Nematoda</taxon>
        <taxon>Chromadorea</taxon>
        <taxon>Rhabditida</taxon>
        <taxon>Tylenchina</taxon>
        <taxon>Tylenchomorpha</taxon>
        <taxon>Aphelenchoidea</taxon>
        <taxon>Aphelenchoididae</taxon>
        <taxon>Bursaphelenchus</taxon>
    </lineage>
</organism>
<proteinExistence type="predicted"/>
<name>A0A1I7SCR0_BURXY</name>
<dbReference type="Proteomes" id="UP000095284">
    <property type="component" value="Unplaced"/>
</dbReference>